<evidence type="ECO:0000313" key="5">
    <source>
        <dbReference type="EMBL" id="BCS90179.1"/>
    </source>
</evidence>
<dbReference type="Proteomes" id="UP001053296">
    <property type="component" value="Chromosome"/>
</dbReference>
<evidence type="ECO:0000259" key="4">
    <source>
        <dbReference type="Pfam" id="PF00561"/>
    </source>
</evidence>
<feature type="domain" description="AB hydrolase-1" evidence="4">
    <location>
        <begin position="64"/>
        <end position="305"/>
    </location>
</feature>
<dbReference type="InterPro" id="IPR000073">
    <property type="entry name" value="AB_hydrolase_1"/>
</dbReference>
<dbReference type="Gene3D" id="3.40.50.1820">
    <property type="entry name" value="alpha/beta hydrolase"/>
    <property type="match status" value="1"/>
</dbReference>
<dbReference type="PANTHER" id="PTHR10794:SF94">
    <property type="entry name" value="ESTERASE YHET-RELATED"/>
    <property type="match status" value="1"/>
</dbReference>
<dbReference type="EMBL" id="AP024485">
    <property type="protein sequence ID" value="BCS90179.1"/>
    <property type="molecule type" value="Genomic_DNA"/>
</dbReference>
<gene>
    <name evidence="5" type="ORF">PSDVSF_34210</name>
</gene>
<dbReference type="InterPro" id="IPR012020">
    <property type="entry name" value="ABHD4"/>
</dbReference>
<dbReference type="SUPFAM" id="SSF53474">
    <property type="entry name" value="alpha/beta-Hydrolases"/>
    <property type="match status" value="1"/>
</dbReference>
<sequence>MPILPPPDYTPSLPFRFGNIATLYPPLFRLTPITAPEPERIELEDGDFLDFDWHRCRSGESRKLVIVTHGLEGHARKKYVLGMARMATENGYDAVCWAQRGCSGEMNRLPRTYHSGETGDIHAVITHCLSTGRYDEIALIGFSMGGNQTLKYLGEAPDKVPAQVTHAVAFSVPCDLAACSRIIALPSRRIYFEYFMKGLRKKIRKKEKLFPGTVDSSHLKGIRSLHEFDDRYTAPFSGFNNADDYYTRSSSLQFLPAISVPTLLVNAMDDPFLSDECYPVQHATDNPNLFLETPDYGGHVGFVDGGKENVYWSEKRAQAFLARDIP</sequence>
<reference evidence="5" key="1">
    <citation type="journal article" date="2022" name="Arch. Microbiol.">
        <title>Pseudodesulfovibrio sediminis sp. nov., a mesophilic and neutrophilic sulfate-reducing bacterium isolated from sediment of a brackish lake.</title>
        <authorList>
            <person name="Takahashi A."/>
            <person name="Kojima H."/>
            <person name="Watanabe M."/>
            <person name="Fukui M."/>
        </authorList>
    </citation>
    <scope>NUCLEOTIDE SEQUENCE</scope>
    <source>
        <strain evidence="5">SF6</strain>
    </source>
</reference>
<evidence type="ECO:0000256" key="1">
    <source>
        <dbReference type="ARBA" id="ARBA00010884"/>
    </source>
</evidence>
<dbReference type="InterPro" id="IPR050960">
    <property type="entry name" value="AB_hydrolase_4_sf"/>
</dbReference>
<dbReference type="RefSeq" id="WP_229592112.1">
    <property type="nucleotide sequence ID" value="NZ_AP024485.1"/>
</dbReference>
<organism evidence="5 6">
    <name type="scientific">Pseudodesulfovibrio sediminis</name>
    <dbReference type="NCBI Taxonomy" id="2810563"/>
    <lineage>
        <taxon>Bacteria</taxon>
        <taxon>Pseudomonadati</taxon>
        <taxon>Thermodesulfobacteriota</taxon>
        <taxon>Desulfovibrionia</taxon>
        <taxon>Desulfovibrionales</taxon>
        <taxon>Desulfovibrionaceae</taxon>
    </lineage>
</organism>
<accession>A0ABN6EYB8</accession>
<keyword evidence="2" id="KW-0719">Serine esterase</keyword>
<proteinExistence type="inferred from homology"/>
<dbReference type="Pfam" id="PF00561">
    <property type="entry name" value="Abhydrolase_1"/>
    <property type="match status" value="1"/>
</dbReference>
<evidence type="ECO:0000256" key="2">
    <source>
        <dbReference type="ARBA" id="ARBA00022487"/>
    </source>
</evidence>
<protein>
    <submittedName>
        <fullName evidence="5">Alpha/beta hydrolase</fullName>
    </submittedName>
</protein>
<dbReference type="PIRSF" id="PIRSF005211">
    <property type="entry name" value="Ab_hydro_YheT"/>
    <property type="match status" value="1"/>
</dbReference>
<comment type="similarity">
    <text evidence="1">Belongs to the AB hydrolase superfamily. AB hydrolase 4 family.</text>
</comment>
<evidence type="ECO:0000313" key="6">
    <source>
        <dbReference type="Proteomes" id="UP001053296"/>
    </source>
</evidence>
<evidence type="ECO:0000256" key="3">
    <source>
        <dbReference type="ARBA" id="ARBA00022801"/>
    </source>
</evidence>
<keyword evidence="3 5" id="KW-0378">Hydrolase</keyword>
<dbReference type="PROSITE" id="PS01133">
    <property type="entry name" value="UPF0017"/>
    <property type="match status" value="1"/>
</dbReference>
<dbReference type="PANTHER" id="PTHR10794">
    <property type="entry name" value="ABHYDROLASE DOMAIN-CONTAINING PROTEIN"/>
    <property type="match status" value="1"/>
</dbReference>
<dbReference type="GO" id="GO:0016787">
    <property type="term" value="F:hydrolase activity"/>
    <property type="evidence" value="ECO:0007669"/>
    <property type="project" value="UniProtKB-KW"/>
</dbReference>
<name>A0ABN6EYB8_9BACT</name>
<dbReference type="InterPro" id="IPR029058">
    <property type="entry name" value="AB_hydrolase_fold"/>
</dbReference>
<dbReference type="InterPro" id="IPR000952">
    <property type="entry name" value="AB_hydrolase_4_CS"/>
</dbReference>
<keyword evidence="6" id="KW-1185">Reference proteome</keyword>